<dbReference type="Proteomes" id="UP000827092">
    <property type="component" value="Unassembled WGS sequence"/>
</dbReference>
<evidence type="ECO:0000313" key="1">
    <source>
        <dbReference type="EMBL" id="KAG8171117.1"/>
    </source>
</evidence>
<feature type="non-terminal residue" evidence="1">
    <location>
        <position position="1"/>
    </location>
</feature>
<gene>
    <name evidence="1" type="ORF">JTE90_007318</name>
</gene>
<dbReference type="EMBL" id="JAFNEN010004402">
    <property type="protein sequence ID" value="KAG8171117.1"/>
    <property type="molecule type" value="Genomic_DNA"/>
</dbReference>
<comment type="caution">
    <text evidence="1">The sequence shown here is derived from an EMBL/GenBank/DDBJ whole genome shotgun (WGS) entry which is preliminary data.</text>
</comment>
<sequence length="63" mass="7095">FNNKVLVSNWLHLLRSHHRVRGVYQVPGSEDHGKPEAFPAKMADDISQLSIVSRQLLLGSLEC</sequence>
<dbReference type="AlphaFoldDB" id="A0AAV6TH02"/>
<keyword evidence="2" id="KW-1185">Reference proteome</keyword>
<organism evidence="1 2">
    <name type="scientific">Oedothorax gibbosus</name>
    <dbReference type="NCBI Taxonomy" id="931172"/>
    <lineage>
        <taxon>Eukaryota</taxon>
        <taxon>Metazoa</taxon>
        <taxon>Ecdysozoa</taxon>
        <taxon>Arthropoda</taxon>
        <taxon>Chelicerata</taxon>
        <taxon>Arachnida</taxon>
        <taxon>Araneae</taxon>
        <taxon>Araneomorphae</taxon>
        <taxon>Entelegynae</taxon>
        <taxon>Araneoidea</taxon>
        <taxon>Linyphiidae</taxon>
        <taxon>Erigoninae</taxon>
        <taxon>Oedothorax</taxon>
    </lineage>
</organism>
<evidence type="ECO:0000313" key="2">
    <source>
        <dbReference type="Proteomes" id="UP000827092"/>
    </source>
</evidence>
<proteinExistence type="predicted"/>
<reference evidence="1 2" key="1">
    <citation type="journal article" date="2022" name="Nat. Ecol. Evol.">
        <title>A masculinizing supergene underlies an exaggerated male reproductive morph in a spider.</title>
        <authorList>
            <person name="Hendrickx F."/>
            <person name="De Corte Z."/>
            <person name="Sonet G."/>
            <person name="Van Belleghem S.M."/>
            <person name="Kostlbacher S."/>
            <person name="Vangestel C."/>
        </authorList>
    </citation>
    <scope>NUCLEOTIDE SEQUENCE [LARGE SCALE GENOMIC DNA]</scope>
    <source>
        <strain evidence="1">W744_W776</strain>
    </source>
</reference>
<protein>
    <submittedName>
        <fullName evidence="1">Uncharacterized protein</fullName>
    </submittedName>
</protein>
<accession>A0AAV6TH02</accession>
<name>A0AAV6TH02_9ARAC</name>